<dbReference type="EMBL" id="JXXN02001330">
    <property type="protein sequence ID" value="THD25011.1"/>
    <property type="molecule type" value="Genomic_DNA"/>
</dbReference>
<accession>A0A4E0REW0</accession>
<name>A0A4E0REW0_FASHE</name>
<sequence>MVAGFVNLFKDRQCDGYYDSPHIIECEDCFFNQESQNCGMTIFTSNGAKMQLVIWVISDRLQPGIKVYDAHRDMTYLTKVVERNGYYVFQATGTAIYIRFPAKEWGCARHKFGLMIHRAKEISKTKLVSGCVNPLKLPATINIPKKRTAKGKSMECAWWLVKTKTETNPIRVRLSRCIPGDETNCYLYYVRIFDGFGENKTQLNKINDTGTTLYSIKSDVVIIEYYGFPAMGEIIMKVDYGTG</sequence>
<organism evidence="1 2">
    <name type="scientific">Fasciola hepatica</name>
    <name type="common">Liver fluke</name>
    <dbReference type="NCBI Taxonomy" id="6192"/>
    <lineage>
        <taxon>Eukaryota</taxon>
        <taxon>Metazoa</taxon>
        <taxon>Spiralia</taxon>
        <taxon>Lophotrochozoa</taxon>
        <taxon>Platyhelminthes</taxon>
        <taxon>Trematoda</taxon>
        <taxon>Digenea</taxon>
        <taxon>Plagiorchiida</taxon>
        <taxon>Echinostomata</taxon>
        <taxon>Echinostomatoidea</taxon>
        <taxon>Fasciolidae</taxon>
        <taxon>Fasciola</taxon>
    </lineage>
</organism>
<comment type="caution">
    <text evidence="1">The sequence shown here is derived from an EMBL/GenBank/DDBJ whole genome shotgun (WGS) entry which is preliminary data.</text>
</comment>
<dbReference type="Proteomes" id="UP000230066">
    <property type="component" value="Unassembled WGS sequence"/>
</dbReference>
<reference evidence="1" key="1">
    <citation type="submission" date="2019-03" db="EMBL/GenBank/DDBJ databases">
        <title>Improved annotation for the trematode Fasciola hepatica.</title>
        <authorList>
            <person name="Choi Y.-J."/>
            <person name="Martin J."/>
            <person name="Mitreva M."/>
        </authorList>
    </citation>
    <scope>NUCLEOTIDE SEQUENCE [LARGE SCALE GENOMIC DNA]</scope>
</reference>
<proteinExistence type="predicted"/>
<keyword evidence="2" id="KW-1185">Reference proteome</keyword>
<evidence type="ECO:0000313" key="1">
    <source>
        <dbReference type="EMBL" id="THD25011.1"/>
    </source>
</evidence>
<protein>
    <submittedName>
        <fullName evidence="1">Uncharacterized protein</fullName>
    </submittedName>
</protein>
<dbReference type="AlphaFoldDB" id="A0A4E0REW0"/>
<gene>
    <name evidence="1" type="ORF">D915_004208</name>
</gene>
<evidence type="ECO:0000313" key="2">
    <source>
        <dbReference type="Proteomes" id="UP000230066"/>
    </source>
</evidence>